<dbReference type="Proteomes" id="UP000095280">
    <property type="component" value="Unplaced"/>
</dbReference>
<sequence length="1152" mass="123086">MVRRSRVSKAASQWPEVGGRQLRGSLGRVEPQQRQVARQLAARTPSAAGAAGAQKASSVLAHPRQGRVQPAAPGPSRCRPKLSSASPGVRVGPAFIQPAHNADEGGRLVGSSDQHFSSSQRQALRALRRQPGSRSPFLDHPSTPICGRRANGISFAYFANILSRSLLTFAGSLQTPERHLPGVSSSHSSTARPVGHARQSHGFHHRRPVAAQQHSTSGHPGGVPARVTRGAASSTTLAAPKSHSFAETEKSSCCSTTTGSAGPVTDRIWQAGSATEDSGEGLTTETRGICGGWLQLRISAGPGSLGLSPLSNAEDLGRLGPATGIWESVRLTLNWHQDPTEDLGGWPSKLRIWEGSWPSNWRDLARPGPSNCGGSGRLAQQQLAESGRPGPLQTGDLGAALGQLRHRDALIWAACRLAPSQLDDVPVAHLVEQRGFQSGPASSSFFTAPGLFSLFQTLPLEPAPSSFVELQVRVLNLANARHEQLEAGGENLHSNKPYDESIDIPDTEDIATPESAIVQDRVELQTVGSSSSSIISGRRSEDSGSGRSQRMRAAAAAAAASSGPLANGGRRTMDESGSESGEESEEDDTQPIEGAYNPEDYRDFAELFDYIKRYTPAAHRAGPPPQAVHPGLHPGRGRHRRLHQGARAGLEADQLGLRMLDEPCASQSDPTVLDLQAAALSASCWCPRRRRCPGGKTPNGIRTQIEKWISSISGSPGTSTKQPCQRWNYTKPMPDIEQLMSEVCAAPEIEELLKEVGLPTSNLECDLPAFCDIACWTSQSNKSRVAVLCTCCFTLYSTFRQLAALSASSLAEGNSGAGQPAESSSPSKREENSTTYERPGIFDGVSDAPRLSRRALHCAGPASHGLGSLMARDGPPGSVRALARPVLARNRGTAPSPEALRQSSTALPIGQQDGQLLKRFSAIRFGGRDVRQEETRHDEEGRARRRVLVAAPRGRAEAPQARSTRTGSRSASDDERTRKPQRGRGREQADLERDSYCSYSSRHSQPPVTSGQGSATSTAARPTERLRSAERLAARWEPAHRSRPRPRRRRAAEAGDGQAAVEPEPLAVRKAGGGGNGQRLVKEKWAEVCSMGVQRGGSAQRPRALAQKNTDGVHPGRRWPEEQVGGGKVGHVKSVHRGPGDYCLARMLTQGG</sequence>
<proteinExistence type="inferred from homology"/>
<dbReference type="GO" id="GO:0031514">
    <property type="term" value="C:motile cilium"/>
    <property type="evidence" value="ECO:0007669"/>
    <property type="project" value="TreeGrafter"/>
</dbReference>
<feature type="compositionally biased region" description="Polar residues" evidence="8">
    <location>
        <begin position="997"/>
        <end position="1020"/>
    </location>
</feature>
<keyword evidence="5" id="KW-0969">Cilium</keyword>
<feature type="region of interest" description="Disordered" evidence="8">
    <location>
        <begin position="178"/>
        <end position="260"/>
    </location>
</feature>
<feature type="compositionally biased region" description="Low complexity" evidence="8">
    <location>
        <begin position="528"/>
        <end position="537"/>
    </location>
</feature>
<dbReference type="GO" id="GO:0005815">
    <property type="term" value="C:microtubule organizing center"/>
    <property type="evidence" value="ECO:0007669"/>
    <property type="project" value="TreeGrafter"/>
</dbReference>
<feature type="region of interest" description="Disordered" evidence="8">
    <location>
        <begin position="811"/>
        <end position="844"/>
    </location>
</feature>
<keyword evidence="9" id="KW-1185">Reference proteome</keyword>
<keyword evidence="6" id="KW-0206">Cytoskeleton</keyword>
<feature type="region of interest" description="Disordered" evidence="8">
    <location>
        <begin position="1"/>
        <end position="89"/>
    </location>
</feature>
<feature type="region of interest" description="Disordered" evidence="8">
    <location>
        <begin position="528"/>
        <end position="598"/>
    </location>
</feature>
<evidence type="ECO:0000256" key="2">
    <source>
        <dbReference type="ARBA" id="ARBA00007700"/>
    </source>
</evidence>
<feature type="compositionally biased region" description="Basic and acidic residues" evidence="8">
    <location>
        <begin position="930"/>
        <end position="942"/>
    </location>
</feature>
<feature type="compositionally biased region" description="Basic residues" evidence="8">
    <location>
        <begin position="1041"/>
        <end position="1050"/>
    </location>
</feature>
<evidence type="ECO:0000313" key="9">
    <source>
        <dbReference type="Proteomes" id="UP000095280"/>
    </source>
</evidence>
<feature type="compositionally biased region" description="Basic residues" evidence="8">
    <location>
        <begin position="198"/>
        <end position="208"/>
    </location>
</feature>
<protein>
    <recommendedName>
        <fullName evidence="3">Intraflagellar transport protein 46 homolog</fullName>
    </recommendedName>
</protein>
<feature type="compositionally biased region" description="Basic and acidic residues" evidence="8">
    <location>
        <begin position="1022"/>
        <end position="1040"/>
    </location>
</feature>
<name>A0A1I8FN56_9PLAT</name>
<organism evidence="9 10">
    <name type="scientific">Macrostomum lignano</name>
    <dbReference type="NCBI Taxonomy" id="282301"/>
    <lineage>
        <taxon>Eukaryota</taxon>
        <taxon>Metazoa</taxon>
        <taxon>Spiralia</taxon>
        <taxon>Lophotrochozoa</taxon>
        <taxon>Platyhelminthes</taxon>
        <taxon>Rhabditophora</taxon>
        <taxon>Macrostomorpha</taxon>
        <taxon>Macrostomida</taxon>
        <taxon>Macrostomidae</taxon>
        <taxon>Macrostomum</taxon>
    </lineage>
</organism>
<evidence type="ECO:0000256" key="5">
    <source>
        <dbReference type="ARBA" id="ARBA00023069"/>
    </source>
</evidence>
<feature type="region of interest" description="Disordered" evidence="8">
    <location>
        <begin position="1097"/>
        <end position="1139"/>
    </location>
</feature>
<evidence type="ECO:0000256" key="3">
    <source>
        <dbReference type="ARBA" id="ARBA00017206"/>
    </source>
</evidence>
<feature type="region of interest" description="Disordered" evidence="8">
    <location>
        <begin position="889"/>
        <end position="913"/>
    </location>
</feature>
<feature type="compositionally biased region" description="Low complexity" evidence="8">
    <location>
        <begin position="251"/>
        <end position="260"/>
    </location>
</feature>
<dbReference type="InterPro" id="IPR022088">
    <property type="entry name" value="Intraflagellar_transp_cmplxB"/>
</dbReference>
<feature type="compositionally biased region" description="Acidic residues" evidence="8">
    <location>
        <begin position="576"/>
        <end position="590"/>
    </location>
</feature>
<comment type="similarity">
    <text evidence="2">Belongs to the IFT46 family.</text>
</comment>
<evidence type="ECO:0000256" key="7">
    <source>
        <dbReference type="ARBA" id="ARBA00023273"/>
    </source>
</evidence>
<reference evidence="10" key="1">
    <citation type="submission" date="2016-11" db="UniProtKB">
        <authorList>
            <consortium name="WormBaseParasite"/>
        </authorList>
    </citation>
    <scope>IDENTIFICATION</scope>
</reference>
<evidence type="ECO:0000256" key="1">
    <source>
        <dbReference type="ARBA" id="ARBA00004120"/>
    </source>
</evidence>
<feature type="region of interest" description="Disordered" evidence="8">
    <location>
        <begin position="930"/>
        <end position="1059"/>
    </location>
</feature>
<evidence type="ECO:0000256" key="8">
    <source>
        <dbReference type="SAM" id="MobiDB-lite"/>
    </source>
</evidence>
<evidence type="ECO:0000256" key="4">
    <source>
        <dbReference type="ARBA" id="ARBA00022490"/>
    </source>
</evidence>
<evidence type="ECO:0000313" key="10">
    <source>
        <dbReference type="WBParaSite" id="maker-unitig_40659-snap-gene-0.1-mRNA-1"/>
    </source>
</evidence>
<dbReference type="Pfam" id="PF12317">
    <property type="entry name" value="IFT46_B_C"/>
    <property type="match status" value="1"/>
</dbReference>
<dbReference type="WBParaSite" id="maker-unitig_40659-snap-gene-0.1-mRNA-1">
    <property type="protein sequence ID" value="maker-unitig_40659-snap-gene-0.1-mRNA-1"/>
    <property type="gene ID" value="maker-unitig_40659-snap-gene-0.1"/>
</dbReference>
<feature type="region of interest" description="Disordered" evidence="8">
    <location>
        <begin position="366"/>
        <end position="392"/>
    </location>
</feature>
<feature type="compositionally biased region" description="Low complexity" evidence="8">
    <location>
        <begin position="545"/>
        <end position="569"/>
    </location>
</feature>
<accession>A0A1I8FN56</accession>
<keyword evidence="7" id="KW-0966">Cell projection</keyword>
<dbReference type="GO" id="GO:0042073">
    <property type="term" value="P:intraciliary transport"/>
    <property type="evidence" value="ECO:0007669"/>
    <property type="project" value="InterPro"/>
</dbReference>
<feature type="compositionally biased region" description="Low complexity" evidence="8">
    <location>
        <begin position="961"/>
        <end position="970"/>
    </location>
</feature>
<dbReference type="AlphaFoldDB" id="A0A1I8FN56"/>
<dbReference type="PANTHER" id="PTHR13376">
    <property type="entry name" value="INTRAFLAGELLAR TRANSPORT PROTEIN 46 HOMOLOG"/>
    <property type="match status" value="1"/>
</dbReference>
<feature type="compositionally biased region" description="Basic and acidic residues" evidence="8">
    <location>
        <begin position="971"/>
        <end position="995"/>
    </location>
</feature>
<dbReference type="GO" id="GO:0060271">
    <property type="term" value="P:cilium assembly"/>
    <property type="evidence" value="ECO:0007669"/>
    <property type="project" value="TreeGrafter"/>
</dbReference>
<dbReference type="PANTHER" id="PTHR13376:SF0">
    <property type="entry name" value="INTRAFLAGELLAR TRANSPORT PROTEIN 46 HOMOLOG"/>
    <property type="match status" value="1"/>
</dbReference>
<keyword evidence="4" id="KW-0963">Cytoplasm</keyword>
<comment type="subcellular location">
    <subcellularLocation>
        <location evidence="1">Cytoplasm</location>
        <location evidence="1">Cytoskeleton</location>
        <location evidence="1">Cilium basal body</location>
    </subcellularLocation>
</comment>
<evidence type="ECO:0000256" key="6">
    <source>
        <dbReference type="ARBA" id="ARBA00023212"/>
    </source>
</evidence>
<feature type="region of interest" description="Disordered" evidence="8">
    <location>
        <begin position="109"/>
        <end position="142"/>
    </location>
</feature>
<dbReference type="GO" id="GO:0030992">
    <property type="term" value="C:intraciliary transport particle B"/>
    <property type="evidence" value="ECO:0007669"/>
    <property type="project" value="TreeGrafter"/>
</dbReference>
<feature type="compositionally biased region" description="Low complexity" evidence="8">
    <location>
        <begin position="32"/>
        <end position="58"/>
    </location>
</feature>